<evidence type="ECO:0000313" key="2">
    <source>
        <dbReference type="EMBL" id="OGY08001.1"/>
    </source>
</evidence>
<gene>
    <name evidence="2" type="ORF">A2782_01955</name>
</gene>
<dbReference type="EMBL" id="MHBW01000032">
    <property type="protein sequence ID" value="OGY08001.1"/>
    <property type="molecule type" value="Genomic_DNA"/>
</dbReference>
<reference evidence="2 3" key="1">
    <citation type="journal article" date="2016" name="Nat. Commun.">
        <title>Thousands of microbial genomes shed light on interconnected biogeochemical processes in an aquifer system.</title>
        <authorList>
            <person name="Anantharaman K."/>
            <person name="Brown C.T."/>
            <person name="Hug L.A."/>
            <person name="Sharon I."/>
            <person name="Castelle C.J."/>
            <person name="Probst A.J."/>
            <person name="Thomas B.C."/>
            <person name="Singh A."/>
            <person name="Wilkins M.J."/>
            <person name="Karaoz U."/>
            <person name="Brodie E.L."/>
            <person name="Williams K.H."/>
            <person name="Hubbard S.S."/>
            <person name="Banfield J.F."/>
        </authorList>
    </citation>
    <scope>NUCLEOTIDE SEQUENCE [LARGE SCALE GENOMIC DNA]</scope>
</reference>
<keyword evidence="1" id="KW-1133">Transmembrane helix</keyword>
<evidence type="ECO:0000256" key="1">
    <source>
        <dbReference type="SAM" id="Phobius"/>
    </source>
</evidence>
<dbReference type="AlphaFoldDB" id="A0A1G1UY32"/>
<keyword evidence="1" id="KW-0472">Membrane</keyword>
<dbReference type="Proteomes" id="UP000177967">
    <property type="component" value="Unassembled WGS sequence"/>
</dbReference>
<evidence type="ECO:0000313" key="3">
    <source>
        <dbReference type="Proteomes" id="UP000177967"/>
    </source>
</evidence>
<sequence>MSFLINKIYKYLGKHPHYNSAIHAISGLGIGIIISRPYVANPVKWGVLLIVIGIVGHLYPYFVGKK</sequence>
<feature type="transmembrane region" description="Helical" evidence="1">
    <location>
        <begin position="21"/>
        <end position="39"/>
    </location>
</feature>
<name>A0A1G1UY32_9BACT</name>
<protein>
    <submittedName>
        <fullName evidence="2">Uncharacterized protein</fullName>
    </submittedName>
</protein>
<keyword evidence="1" id="KW-0812">Transmembrane</keyword>
<comment type="caution">
    <text evidence="2">The sequence shown here is derived from an EMBL/GenBank/DDBJ whole genome shotgun (WGS) entry which is preliminary data.</text>
</comment>
<feature type="transmembrane region" description="Helical" evidence="1">
    <location>
        <begin position="45"/>
        <end position="63"/>
    </location>
</feature>
<organism evidence="2 3">
    <name type="scientific">Candidatus Blackburnbacteria bacterium RIFCSPHIGHO2_01_FULL_43_15b</name>
    <dbReference type="NCBI Taxonomy" id="1797513"/>
    <lineage>
        <taxon>Bacteria</taxon>
        <taxon>Candidatus Blackburniibacteriota</taxon>
    </lineage>
</organism>
<dbReference type="STRING" id="1797513.A2782_01955"/>
<accession>A0A1G1UY32</accession>
<proteinExistence type="predicted"/>